<dbReference type="GO" id="GO:0016787">
    <property type="term" value="F:hydrolase activity"/>
    <property type="evidence" value="ECO:0007669"/>
    <property type="project" value="UniProtKB-KW"/>
</dbReference>
<feature type="domain" description="Dienelactone hydrolase" evidence="1">
    <location>
        <begin position="68"/>
        <end position="203"/>
    </location>
</feature>
<dbReference type="EMBL" id="CP109441">
    <property type="protein sequence ID" value="WUV46523.1"/>
    <property type="molecule type" value="Genomic_DNA"/>
</dbReference>
<dbReference type="RefSeq" id="WP_329410317.1">
    <property type="nucleotide sequence ID" value="NZ_CP109441.1"/>
</dbReference>
<dbReference type="Pfam" id="PF01738">
    <property type="entry name" value="DLH"/>
    <property type="match status" value="1"/>
</dbReference>
<evidence type="ECO:0000259" key="1">
    <source>
        <dbReference type="Pfam" id="PF01738"/>
    </source>
</evidence>
<dbReference type="Proteomes" id="UP001432062">
    <property type="component" value="Chromosome"/>
</dbReference>
<dbReference type="Gene3D" id="3.40.50.1820">
    <property type="entry name" value="alpha/beta hydrolase"/>
    <property type="match status" value="1"/>
</dbReference>
<sequence>MAVLLMPEIGQITTGEGPVQAAAIRLGPFPRGAVLVLSDAGGLTESAGTMNELAQHGYETLAADLSEVSDDLAAVESLLGRLAEYGWDHEQIGIVGFGSGGWTALGVAARFALGAAVSVAVPVRSGHTAERVLASLQTPWLGLIGGRHPARARLAAIARTQARVHAELLHYPGTQERFYTSGSDVLGHAAAFDSRQRTVEWLNLRVVPRLTPRSLSWRARRCTTAGTP</sequence>
<reference evidence="2" key="1">
    <citation type="submission" date="2022-10" db="EMBL/GenBank/DDBJ databases">
        <title>The complete genomes of actinobacterial strains from the NBC collection.</title>
        <authorList>
            <person name="Joergensen T.S."/>
            <person name="Alvarez Arevalo M."/>
            <person name="Sterndorff E.B."/>
            <person name="Faurdal D."/>
            <person name="Vuksanovic O."/>
            <person name="Mourched A.-S."/>
            <person name="Charusanti P."/>
            <person name="Shaw S."/>
            <person name="Blin K."/>
            <person name="Weber T."/>
        </authorList>
    </citation>
    <scope>NUCLEOTIDE SEQUENCE</scope>
    <source>
        <strain evidence="2">NBC_01482</strain>
    </source>
</reference>
<gene>
    <name evidence="2" type="ORF">OG563_47105</name>
</gene>
<dbReference type="SUPFAM" id="SSF53474">
    <property type="entry name" value="alpha/beta-Hydrolases"/>
    <property type="match status" value="1"/>
</dbReference>
<name>A0ABZ1YTN0_9NOCA</name>
<proteinExistence type="predicted"/>
<evidence type="ECO:0000313" key="3">
    <source>
        <dbReference type="Proteomes" id="UP001432062"/>
    </source>
</evidence>
<keyword evidence="3" id="KW-1185">Reference proteome</keyword>
<accession>A0ABZ1YTN0</accession>
<dbReference type="InterPro" id="IPR002925">
    <property type="entry name" value="Dienelactn_hydro"/>
</dbReference>
<evidence type="ECO:0000313" key="2">
    <source>
        <dbReference type="EMBL" id="WUV46523.1"/>
    </source>
</evidence>
<dbReference type="InterPro" id="IPR029058">
    <property type="entry name" value="AB_hydrolase_fold"/>
</dbReference>
<protein>
    <submittedName>
        <fullName evidence="2">Dienelactone hydrolase family protein</fullName>
    </submittedName>
</protein>
<organism evidence="2 3">
    <name type="scientific">Nocardia vinacea</name>
    <dbReference type="NCBI Taxonomy" id="96468"/>
    <lineage>
        <taxon>Bacteria</taxon>
        <taxon>Bacillati</taxon>
        <taxon>Actinomycetota</taxon>
        <taxon>Actinomycetes</taxon>
        <taxon>Mycobacteriales</taxon>
        <taxon>Nocardiaceae</taxon>
        <taxon>Nocardia</taxon>
    </lineage>
</organism>
<keyword evidence="2" id="KW-0378">Hydrolase</keyword>